<accession>A0AAD7LCC8</accession>
<feature type="domain" description="CRIB" evidence="2">
    <location>
        <begin position="28"/>
        <end position="41"/>
    </location>
</feature>
<protein>
    <submittedName>
        <fullName evidence="3">CRIB domain containing protein</fullName>
    </submittedName>
</protein>
<keyword evidence="4" id="KW-1185">Reference proteome</keyword>
<sequence length="207" mass="22387">MATQVKGLLKGLRYISHIFEEKEPELQIGLPTDVKHVAHIGSDGPSATTPSWMNGFQSAPEFASGPLNSTEISEGAEIINEITKTRHKSLTGIDSPRSSPTRRTDGSSKSKHSRRHKSTDATSDSMTRESSGSTRHGRRSRNSNLGAESPQQDIPAIPKHSRRRKSKGSSGSVSGRTSSSKGQHSMTDIQLDLRSGSENGDVLKNNE</sequence>
<gene>
    <name evidence="3" type="ORF">O6P43_021398</name>
</gene>
<dbReference type="EMBL" id="JARAOO010000009">
    <property type="protein sequence ID" value="KAJ7954685.1"/>
    <property type="molecule type" value="Genomic_DNA"/>
</dbReference>
<dbReference type="PANTHER" id="PTHR46325:SF40">
    <property type="entry name" value="CRIB DOMAIN-CONTAINING PROTEIN"/>
    <property type="match status" value="1"/>
</dbReference>
<dbReference type="AlphaFoldDB" id="A0AAD7LCC8"/>
<dbReference type="Proteomes" id="UP001163823">
    <property type="component" value="Chromosome 9"/>
</dbReference>
<dbReference type="PROSITE" id="PS50108">
    <property type="entry name" value="CRIB"/>
    <property type="match status" value="1"/>
</dbReference>
<dbReference type="PANTHER" id="PTHR46325">
    <property type="entry name" value="CRIB DOMAIN-CONTAINING PROTEIN RIC8"/>
    <property type="match status" value="1"/>
</dbReference>
<proteinExistence type="predicted"/>
<name>A0AAD7LCC8_QUISA</name>
<comment type="caution">
    <text evidence="3">The sequence shown here is derived from an EMBL/GenBank/DDBJ whole genome shotgun (WGS) entry which is preliminary data.</text>
</comment>
<feature type="compositionally biased region" description="Low complexity" evidence="1">
    <location>
        <begin position="168"/>
        <end position="182"/>
    </location>
</feature>
<evidence type="ECO:0000259" key="2">
    <source>
        <dbReference type="PROSITE" id="PS50108"/>
    </source>
</evidence>
<dbReference type="InterPro" id="IPR000095">
    <property type="entry name" value="CRIB_dom"/>
</dbReference>
<feature type="region of interest" description="Disordered" evidence="1">
    <location>
        <begin position="83"/>
        <end position="207"/>
    </location>
</feature>
<evidence type="ECO:0000313" key="3">
    <source>
        <dbReference type="EMBL" id="KAJ7954685.1"/>
    </source>
</evidence>
<dbReference type="SMART" id="SM00285">
    <property type="entry name" value="PBD"/>
    <property type="match status" value="1"/>
</dbReference>
<dbReference type="KEGG" id="qsa:O6P43_021398"/>
<reference evidence="3" key="1">
    <citation type="journal article" date="2023" name="Science">
        <title>Elucidation of the pathway for biosynthesis of saponin adjuvants from the soapbark tree.</title>
        <authorList>
            <person name="Reed J."/>
            <person name="Orme A."/>
            <person name="El-Demerdash A."/>
            <person name="Owen C."/>
            <person name="Martin L.B.B."/>
            <person name="Misra R.C."/>
            <person name="Kikuchi S."/>
            <person name="Rejzek M."/>
            <person name="Martin A.C."/>
            <person name="Harkess A."/>
            <person name="Leebens-Mack J."/>
            <person name="Louveau T."/>
            <person name="Stephenson M.J."/>
            <person name="Osbourn A."/>
        </authorList>
    </citation>
    <scope>NUCLEOTIDE SEQUENCE</scope>
    <source>
        <strain evidence="3">S10</strain>
    </source>
</reference>
<evidence type="ECO:0000313" key="4">
    <source>
        <dbReference type="Proteomes" id="UP001163823"/>
    </source>
</evidence>
<organism evidence="3 4">
    <name type="scientific">Quillaja saponaria</name>
    <name type="common">Soap bark tree</name>
    <dbReference type="NCBI Taxonomy" id="32244"/>
    <lineage>
        <taxon>Eukaryota</taxon>
        <taxon>Viridiplantae</taxon>
        <taxon>Streptophyta</taxon>
        <taxon>Embryophyta</taxon>
        <taxon>Tracheophyta</taxon>
        <taxon>Spermatophyta</taxon>
        <taxon>Magnoliopsida</taxon>
        <taxon>eudicotyledons</taxon>
        <taxon>Gunneridae</taxon>
        <taxon>Pentapetalae</taxon>
        <taxon>rosids</taxon>
        <taxon>fabids</taxon>
        <taxon>Fabales</taxon>
        <taxon>Quillajaceae</taxon>
        <taxon>Quillaja</taxon>
    </lineage>
</organism>
<evidence type="ECO:0000256" key="1">
    <source>
        <dbReference type="SAM" id="MobiDB-lite"/>
    </source>
</evidence>